<evidence type="ECO:0000313" key="4">
    <source>
        <dbReference type="Proteomes" id="UP000191522"/>
    </source>
</evidence>
<dbReference type="SUPFAM" id="SSF51735">
    <property type="entry name" value="NAD(P)-binding Rossmann-fold domains"/>
    <property type="match status" value="1"/>
</dbReference>
<dbReference type="InterPro" id="IPR020904">
    <property type="entry name" value="Sc_DH/Rdtase_CS"/>
</dbReference>
<comment type="caution">
    <text evidence="3">The sequence shown here is derived from an EMBL/GenBank/DDBJ whole genome shotgun (WGS) entry which is preliminary data.</text>
</comment>
<dbReference type="PANTHER" id="PTHR42760">
    <property type="entry name" value="SHORT-CHAIN DEHYDROGENASES/REDUCTASES FAMILY MEMBER"/>
    <property type="match status" value="1"/>
</dbReference>
<dbReference type="GO" id="GO:0048038">
    <property type="term" value="F:quinone binding"/>
    <property type="evidence" value="ECO:0007669"/>
    <property type="project" value="TreeGrafter"/>
</dbReference>
<dbReference type="CDD" id="cd05233">
    <property type="entry name" value="SDR_c"/>
    <property type="match status" value="1"/>
</dbReference>
<dbReference type="OrthoDB" id="47007at2759"/>
<dbReference type="InterPro" id="IPR002347">
    <property type="entry name" value="SDR_fam"/>
</dbReference>
<dbReference type="InterPro" id="IPR036291">
    <property type="entry name" value="NAD(P)-bd_dom_sf"/>
</dbReference>
<dbReference type="STRING" id="69771.A0A1V6PJF8"/>
<dbReference type="AlphaFoldDB" id="A0A1V6PJF8"/>
<accession>A0A1V6PJF8</accession>
<sequence>MAFARRLAILPGGLGGLGSSIGKKLQQQGARVAILYAPFEAARRDELLEQGYGGGSNLNEIRTYECDITSPDSVQSAFDSIEKDIVAPESSDVNERAFPSILINTAGYVSLSDMEITPPEETMKHLTTNVFGPMLCSQAFARMYFAASKAAASSPSPPPPGRIVSISSQAAHAALHRHGAYCASKAAVLGLTRSMASEWGGRGITSNTVSPTVAWTALGQKAWGDDSVRDAFLEKIPTGKFALPEEVADSVLFLCQDSSGMINGADIRVDGGFTIQ</sequence>
<keyword evidence="2" id="KW-0521">NADP</keyword>
<dbReference type="GO" id="GO:0006633">
    <property type="term" value="P:fatty acid biosynthetic process"/>
    <property type="evidence" value="ECO:0007669"/>
    <property type="project" value="TreeGrafter"/>
</dbReference>
<dbReference type="PROSITE" id="PS00061">
    <property type="entry name" value="ADH_SHORT"/>
    <property type="match status" value="1"/>
</dbReference>
<dbReference type="OMA" id="VFGPMLC"/>
<evidence type="ECO:0000256" key="2">
    <source>
        <dbReference type="ARBA" id="ARBA00022857"/>
    </source>
</evidence>
<keyword evidence="4" id="KW-1185">Reference proteome</keyword>
<proteinExistence type="inferred from homology"/>
<dbReference type="EMBL" id="MDYL01000003">
    <property type="protein sequence ID" value="OQD76792.1"/>
    <property type="molecule type" value="Genomic_DNA"/>
</dbReference>
<dbReference type="Proteomes" id="UP000191522">
    <property type="component" value="Unassembled WGS sequence"/>
</dbReference>
<protein>
    <submittedName>
        <fullName evidence="3">Uncharacterized protein</fullName>
    </submittedName>
</protein>
<dbReference type="Pfam" id="PF13561">
    <property type="entry name" value="adh_short_C2"/>
    <property type="match status" value="1"/>
</dbReference>
<dbReference type="PRINTS" id="PR00080">
    <property type="entry name" value="SDRFAMILY"/>
</dbReference>
<name>A0A1V6PJF8_PENDC</name>
<organism evidence="3 4">
    <name type="scientific">Penicillium decumbens</name>
    <dbReference type="NCBI Taxonomy" id="69771"/>
    <lineage>
        <taxon>Eukaryota</taxon>
        <taxon>Fungi</taxon>
        <taxon>Dikarya</taxon>
        <taxon>Ascomycota</taxon>
        <taxon>Pezizomycotina</taxon>
        <taxon>Eurotiomycetes</taxon>
        <taxon>Eurotiomycetidae</taxon>
        <taxon>Eurotiales</taxon>
        <taxon>Aspergillaceae</taxon>
        <taxon>Penicillium</taxon>
    </lineage>
</organism>
<dbReference type="PANTHER" id="PTHR42760:SF122">
    <property type="entry name" value="NAD(P)-BINDING PROTEIN"/>
    <property type="match status" value="1"/>
</dbReference>
<gene>
    <name evidence="3" type="ORF">PENDEC_c003G05328</name>
</gene>
<reference evidence="4" key="1">
    <citation type="journal article" date="2017" name="Nat. Microbiol.">
        <title>Global analysis of biosynthetic gene clusters reveals vast potential of secondary metabolite production in Penicillium species.</title>
        <authorList>
            <person name="Nielsen J.C."/>
            <person name="Grijseels S."/>
            <person name="Prigent S."/>
            <person name="Ji B."/>
            <person name="Dainat J."/>
            <person name="Nielsen K.F."/>
            <person name="Frisvad J.C."/>
            <person name="Workman M."/>
            <person name="Nielsen J."/>
        </authorList>
    </citation>
    <scope>NUCLEOTIDE SEQUENCE [LARGE SCALE GENOMIC DNA]</scope>
    <source>
        <strain evidence="4">IBT 11843</strain>
    </source>
</reference>
<comment type="similarity">
    <text evidence="1">Belongs to the short-chain dehydrogenases/reductases (SDR) family.</text>
</comment>
<evidence type="ECO:0000256" key="1">
    <source>
        <dbReference type="ARBA" id="ARBA00006484"/>
    </source>
</evidence>
<evidence type="ECO:0000313" key="3">
    <source>
        <dbReference type="EMBL" id="OQD76792.1"/>
    </source>
</evidence>
<dbReference type="GO" id="GO:0016616">
    <property type="term" value="F:oxidoreductase activity, acting on the CH-OH group of donors, NAD or NADP as acceptor"/>
    <property type="evidence" value="ECO:0007669"/>
    <property type="project" value="TreeGrafter"/>
</dbReference>
<dbReference type="Gene3D" id="3.40.50.720">
    <property type="entry name" value="NAD(P)-binding Rossmann-like Domain"/>
    <property type="match status" value="1"/>
</dbReference>
<dbReference type="PRINTS" id="PR00081">
    <property type="entry name" value="GDHRDH"/>
</dbReference>